<keyword evidence="10 14" id="KW-0456">Lyase</keyword>
<evidence type="ECO:0000256" key="4">
    <source>
        <dbReference type="ARBA" id="ARBA00012240"/>
    </source>
</evidence>
<protein>
    <recommendedName>
        <fullName evidence="5 14">S-ribosylhomocysteine lyase</fullName>
        <ecNumber evidence="4 14">4.4.1.21</ecNumber>
    </recommendedName>
    <alternativeName>
        <fullName evidence="12 14">AI-2 synthesis protein</fullName>
    </alternativeName>
    <alternativeName>
        <fullName evidence="13 14">Autoinducer-2 production protein LuxS</fullName>
    </alternativeName>
</protein>
<evidence type="ECO:0000256" key="2">
    <source>
        <dbReference type="ARBA" id="ARBA00007311"/>
    </source>
</evidence>
<dbReference type="Gene3D" id="3.30.1360.80">
    <property type="entry name" value="S-ribosylhomocysteinase (LuxS)"/>
    <property type="match status" value="1"/>
</dbReference>
<dbReference type="HAMAP" id="MF_00091">
    <property type="entry name" value="LuxS"/>
    <property type="match status" value="1"/>
</dbReference>
<evidence type="ECO:0000256" key="1">
    <source>
        <dbReference type="ARBA" id="ARBA00000297"/>
    </source>
</evidence>
<evidence type="ECO:0000313" key="15">
    <source>
        <dbReference type="EMBL" id="KGE71745.1"/>
    </source>
</evidence>
<feature type="binding site" evidence="14">
    <location>
        <position position="57"/>
    </location>
    <ligand>
        <name>Fe cation</name>
        <dbReference type="ChEBI" id="CHEBI:24875"/>
    </ligand>
</feature>
<comment type="caution">
    <text evidence="15">The sequence shown here is derived from an EMBL/GenBank/DDBJ whole genome shotgun (WGS) entry which is preliminary data.</text>
</comment>
<keyword evidence="6 14" id="KW-0673">Quorum sensing</keyword>
<evidence type="ECO:0000256" key="10">
    <source>
        <dbReference type="ARBA" id="ARBA00023239"/>
    </source>
</evidence>
<dbReference type="EC" id="4.4.1.21" evidence="4 14"/>
<organism evidence="15 16">
    <name type="scientific">Spirochaeta lutea</name>
    <dbReference type="NCBI Taxonomy" id="1480694"/>
    <lineage>
        <taxon>Bacteria</taxon>
        <taxon>Pseudomonadati</taxon>
        <taxon>Spirochaetota</taxon>
        <taxon>Spirochaetia</taxon>
        <taxon>Spirochaetales</taxon>
        <taxon>Spirochaetaceae</taxon>
        <taxon>Spirochaeta</taxon>
    </lineage>
</organism>
<dbReference type="Pfam" id="PF02664">
    <property type="entry name" value="LuxS"/>
    <property type="match status" value="1"/>
</dbReference>
<dbReference type="SUPFAM" id="SSF63411">
    <property type="entry name" value="LuxS/MPP-like metallohydrolase"/>
    <property type="match status" value="1"/>
</dbReference>
<dbReference type="GO" id="GO:0009372">
    <property type="term" value="P:quorum sensing"/>
    <property type="evidence" value="ECO:0007669"/>
    <property type="project" value="UniProtKB-UniRule"/>
</dbReference>
<keyword evidence="9 14" id="KW-0408">Iron</keyword>
<dbReference type="PANTHER" id="PTHR35799:SF1">
    <property type="entry name" value="S-RIBOSYLHOMOCYSTEINE LYASE"/>
    <property type="match status" value="1"/>
</dbReference>
<comment type="catalytic activity">
    <reaction evidence="1 14">
        <text>S-(5-deoxy-D-ribos-5-yl)-L-homocysteine = (S)-4,5-dihydroxypentane-2,3-dione + L-homocysteine</text>
        <dbReference type="Rhea" id="RHEA:17753"/>
        <dbReference type="ChEBI" id="CHEBI:29484"/>
        <dbReference type="ChEBI" id="CHEBI:58195"/>
        <dbReference type="ChEBI" id="CHEBI:58199"/>
        <dbReference type="EC" id="4.4.1.21"/>
    </reaction>
</comment>
<reference evidence="15 16" key="1">
    <citation type="submission" date="2014-05" db="EMBL/GenBank/DDBJ databases">
        <title>De novo Genome Sequence of Spirocheata sp.</title>
        <authorList>
            <person name="Shivani Y."/>
            <person name="Subhash Y."/>
            <person name="Tushar L."/>
            <person name="Sasikala C."/>
            <person name="Ramana C.V."/>
        </authorList>
    </citation>
    <scope>NUCLEOTIDE SEQUENCE [LARGE SCALE GENOMIC DNA]</scope>
    <source>
        <strain evidence="15 16">JC230</strain>
    </source>
</reference>
<evidence type="ECO:0000256" key="13">
    <source>
        <dbReference type="ARBA" id="ARBA00031777"/>
    </source>
</evidence>
<dbReference type="eggNOG" id="COG1854">
    <property type="taxonomic scope" value="Bacteria"/>
</dbReference>
<dbReference type="STRING" id="1480694.DC28_10920"/>
<comment type="similarity">
    <text evidence="2 14">Belongs to the LuxS family.</text>
</comment>
<evidence type="ECO:0000256" key="3">
    <source>
        <dbReference type="ARBA" id="ARBA00011738"/>
    </source>
</evidence>
<dbReference type="RefSeq" id="WP_037548218.1">
    <property type="nucleotide sequence ID" value="NZ_JNUP01000065.1"/>
</dbReference>
<feature type="binding site" evidence="14">
    <location>
        <position position="124"/>
    </location>
    <ligand>
        <name>Fe cation</name>
        <dbReference type="ChEBI" id="CHEBI:24875"/>
    </ligand>
</feature>
<evidence type="ECO:0000256" key="12">
    <source>
        <dbReference type="ARBA" id="ARBA00030600"/>
    </source>
</evidence>
<dbReference type="PRINTS" id="PR01487">
    <property type="entry name" value="LUXSPROTEIN"/>
</dbReference>
<dbReference type="EMBL" id="JNUP01000065">
    <property type="protein sequence ID" value="KGE71745.1"/>
    <property type="molecule type" value="Genomic_DNA"/>
</dbReference>
<dbReference type="NCBIfam" id="NF002604">
    <property type="entry name" value="PRK02260.1-4"/>
    <property type="match status" value="1"/>
</dbReference>
<dbReference type="InterPro" id="IPR003815">
    <property type="entry name" value="S-ribosylhomocysteinase"/>
</dbReference>
<evidence type="ECO:0000256" key="5">
    <source>
        <dbReference type="ARBA" id="ARBA00015130"/>
    </source>
</evidence>
<sequence length="160" mass="18393">MNKIPSFEINHHTLQRGVFVSRIDTLGDQHVTTFDIRMKEPNREPVVDVPALHTIEHLGATFLRNHPDWSNQVIYFGPMGCRTGNYLLIKGNLTSRDILPLVREMFEFMGDFNEDVPGAAARDCGNYLSHDLPMAKWESKKFIQEVLRDPKPENLAYPQD</sequence>
<comment type="subunit">
    <text evidence="3 14">Homodimer.</text>
</comment>
<comment type="cofactor">
    <cofactor evidence="14">
        <name>Fe cation</name>
        <dbReference type="ChEBI" id="CHEBI:24875"/>
    </cofactor>
    <text evidence="14">Binds 1 Fe cation per subunit.</text>
</comment>
<evidence type="ECO:0000256" key="8">
    <source>
        <dbReference type="ARBA" id="ARBA00022929"/>
    </source>
</evidence>
<keyword evidence="7 14" id="KW-0479">Metal-binding</keyword>
<evidence type="ECO:0000256" key="7">
    <source>
        <dbReference type="ARBA" id="ARBA00022723"/>
    </source>
</evidence>
<dbReference type="OrthoDB" id="9788129at2"/>
<evidence type="ECO:0000256" key="11">
    <source>
        <dbReference type="ARBA" id="ARBA00024654"/>
    </source>
</evidence>
<name>A0A098QV60_9SPIO</name>
<evidence type="ECO:0000256" key="9">
    <source>
        <dbReference type="ARBA" id="ARBA00023004"/>
    </source>
</evidence>
<dbReference type="GO" id="GO:0043768">
    <property type="term" value="F:S-ribosylhomocysteine lyase activity"/>
    <property type="evidence" value="ECO:0007669"/>
    <property type="project" value="UniProtKB-UniRule"/>
</dbReference>
<gene>
    <name evidence="14" type="primary">luxS</name>
    <name evidence="15" type="ORF">DC28_10920</name>
</gene>
<evidence type="ECO:0000256" key="14">
    <source>
        <dbReference type="HAMAP-Rule" id="MF_00091"/>
    </source>
</evidence>
<evidence type="ECO:0000256" key="6">
    <source>
        <dbReference type="ARBA" id="ARBA00022654"/>
    </source>
</evidence>
<dbReference type="InterPro" id="IPR011249">
    <property type="entry name" value="Metalloenz_LuxS/M16"/>
</dbReference>
<dbReference type="GO" id="GO:0005506">
    <property type="term" value="F:iron ion binding"/>
    <property type="evidence" value="ECO:0007669"/>
    <property type="project" value="InterPro"/>
</dbReference>
<comment type="function">
    <text evidence="11 14">Involved in the synthesis of autoinducer 2 (AI-2) which is secreted by bacteria and is used to communicate both the cell density and the metabolic potential of the environment. The regulation of gene expression in response to changes in cell density is called quorum sensing. Catalyzes the transformation of S-ribosylhomocysteine (RHC) to homocysteine (HC) and 4,5-dihydroxy-2,3-pentadione (DPD).</text>
</comment>
<keyword evidence="16" id="KW-1185">Reference proteome</keyword>
<dbReference type="PANTHER" id="PTHR35799">
    <property type="entry name" value="S-RIBOSYLHOMOCYSTEINE LYASE"/>
    <property type="match status" value="1"/>
</dbReference>
<proteinExistence type="inferred from homology"/>
<dbReference type="AlphaFoldDB" id="A0A098QV60"/>
<dbReference type="Proteomes" id="UP000029692">
    <property type="component" value="Unassembled WGS sequence"/>
</dbReference>
<keyword evidence="8 14" id="KW-0071">Autoinducer synthesis</keyword>
<dbReference type="InterPro" id="IPR037005">
    <property type="entry name" value="LuxS_sf"/>
</dbReference>
<accession>A0A098QV60</accession>
<evidence type="ECO:0000313" key="16">
    <source>
        <dbReference type="Proteomes" id="UP000029692"/>
    </source>
</evidence>
<feature type="binding site" evidence="14">
    <location>
        <position position="53"/>
    </location>
    <ligand>
        <name>Fe cation</name>
        <dbReference type="ChEBI" id="CHEBI:24875"/>
    </ligand>
</feature>